<keyword evidence="3" id="KW-1185">Reference proteome</keyword>
<keyword evidence="1" id="KW-0732">Signal</keyword>
<accession>A0ABQ3K7X0</accession>
<evidence type="ECO:0000313" key="2">
    <source>
        <dbReference type="EMBL" id="GHF99242.1"/>
    </source>
</evidence>
<organism evidence="2 3">
    <name type="scientific">Deinococcus piscis</name>
    <dbReference type="NCBI Taxonomy" id="394230"/>
    <lineage>
        <taxon>Bacteria</taxon>
        <taxon>Thermotogati</taxon>
        <taxon>Deinococcota</taxon>
        <taxon>Deinococci</taxon>
        <taxon>Deinococcales</taxon>
        <taxon>Deinococcaceae</taxon>
        <taxon>Deinococcus</taxon>
    </lineage>
</organism>
<evidence type="ECO:0008006" key="4">
    <source>
        <dbReference type="Google" id="ProtNLM"/>
    </source>
</evidence>
<protein>
    <recommendedName>
        <fullName evidence="4">FG-GAP repeat protein</fullName>
    </recommendedName>
</protein>
<proteinExistence type="predicted"/>
<feature type="chain" id="PRO_5046107728" description="FG-GAP repeat protein" evidence="1">
    <location>
        <begin position="18"/>
        <end position="233"/>
    </location>
</feature>
<evidence type="ECO:0000256" key="1">
    <source>
        <dbReference type="SAM" id="SignalP"/>
    </source>
</evidence>
<evidence type="ECO:0000313" key="3">
    <source>
        <dbReference type="Proteomes" id="UP000632154"/>
    </source>
</evidence>
<name>A0ABQ3K7X0_9DEIO</name>
<gene>
    <name evidence="2" type="ORF">GCM10017783_09040</name>
</gene>
<feature type="signal peptide" evidence="1">
    <location>
        <begin position="1"/>
        <end position="17"/>
    </location>
</feature>
<reference evidence="3" key="1">
    <citation type="journal article" date="2019" name="Int. J. Syst. Evol. Microbiol.">
        <title>The Global Catalogue of Microorganisms (GCM) 10K type strain sequencing project: providing services to taxonomists for standard genome sequencing and annotation.</title>
        <authorList>
            <consortium name="The Broad Institute Genomics Platform"/>
            <consortium name="The Broad Institute Genome Sequencing Center for Infectious Disease"/>
            <person name="Wu L."/>
            <person name="Ma J."/>
        </authorList>
    </citation>
    <scope>NUCLEOTIDE SEQUENCE [LARGE SCALE GENOMIC DNA]</scope>
    <source>
        <strain evidence="3">CGMCC 1.18439</strain>
    </source>
</reference>
<dbReference type="EMBL" id="BNAL01000008">
    <property type="protein sequence ID" value="GHF99242.1"/>
    <property type="molecule type" value="Genomic_DNA"/>
</dbReference>
<comment type="caution">
    <text evidence="2">The sequence shown here is derived from an EMBL/GenBank/DDBJ whole genome shotgun (WGS) entry which is preliminary data.</text>
</comment>
<dbReference type="Proteomes" id="UP000632154">
    <property type="component" value="Unassembled WGS sequence"/>
</dbReference>
<sequence length="233" mass="25093">MFTTLLSLTALAFPAWNAPAPQVRTDSVRPDAHQARVLGAAYCSGKPGCQVEFAPIGAAGAKLPVMNGRIPTSVAFGSFSAPGRQEALLTLCLAQSDGCDGVTLLRRERGQWKAVHHTPDVTAQECLKFRRFDGRDALACRGHFVMYGSRLTLVTVGERQSSEKVLLDGNIGNCGQGTATVTRLGDWQKADINQDGRPDLVVNIHRYGIKSAQCPPADDAPFTAANLTRRWAM</sequence>
<dbReference type="RefSeq" id="WP_189642489.1">
    <property type="nucleotide sequence ID" value="NZ_BNAL01000008.1"/>
</dbReference>